<comment type="caution">
    <text evidence="7">The sequence shown here is derived from an EMBL/GenBank/DDBJ whole genome shotgun (WGS) entry which is preliminary data.</text>
</comment>
<organism evidence="7 8">
    <name type="scientific">Lysobacter brunescens</name>
    <dbReference type="NCBI Taxonomy" id="262323"/>
    <lineage>
        <taxon>Bacteria</taxon>
        <taxon>Pseudomonadati</taxon>
        <taxon>Pseudomonadota</taxon>
        <taxon>Gammaproteobacteria</taxon>
        <taxon>Lysobacterales</taxon>
        <taxon>Lysobacteraceae</taxon>
        <taxon>Lysobacter</taxon>
    </lineage>
</organism>
<dbReference type="PANTHER" id="PTHR37423">
    <property type="entry name" value="SOLUBLE LYTIC MUREIN TRANSGLYCOSYLASE-RELATED"/>
    <property type="match status" value="1"/>
</dbReference>
<dbReference type="InterPro" id="IPR012289">
    <property type="entry name" value="Lytic_TGlycosylase_superhlx_L"/>
</dbReference>
<evidence type="ECO:0000256" key="1">
    <source>
        <dbReference type="ARBA" id="ARBA00007734"/>
    </source>
</evidence>
<evidence type="ECO:0000313" key="8">
    <source>
        <dbReference type="Proteomes" id="UP001597110"/>
    </source>
</evidence>
<feature type="domain" description="Transglycosylase SLT" evidence="5">
    <location>
        <begin position="508"/>
        <end position="618"/>
    </location>
</feature>
<dbReference type="Pfam" id="PF01464">
    <property type="entry name" value="SLT"/>
    <property type="match status" value="1"/>
</dbReference>
<dbReference type="InterPro" id="IPR023346">
    <property type="entry name" value="Lysozyme-like_dom_sf"/>
</dbReference>
<feature type="signal peptide" evidence="4">
    <location>
        <begin position="1"/>
        <end position="18"/>
    </location>
</feature>
<feature type="region of interest" description="Disordered" evidence="3">
    <location>
        <begin position="22"/>
        <end position="46"/>
    </location>
</feature>
<keyword evidence="8" id="KW-1185">Reference proteome</keyword>
<feature type="compositionally biased region" description="Low complexity" evidence="3">
    <location>
        <begin position="683"/>
        <end position="701"/>
    </location>
</feature>
<dbReference type="EMBL" id="JBHTIF010000001">
    <property type="protein sequence ID" value="MFD0723981.1"/>
    <property type="molecule type" value="Genomic_DNA"/>
</dbReference>
<sequence length="712" mass="78480">MKLPLLAAGAALGAALFATPTATPRQQADAGPRNGTPGRALPGPASTPILIGSAAELASARAAIEAAERGTPDDAPLAATHPLAGWVEYASLRRRIDTLPTSVAEDFLQRHRGDAVGETFREQWLAALARREDWPTFRATWAPTVKSAALRCANLNARQALGQTDADWTADAQALWRGSGKALPNECDAPMAVLASRGGLPPALRWERIEKAAAEWQPAVMRAAARGLPAEEFALANDYAAFIDAPHDRALAWPKTARSRLIASHGLAKQAKASPRSVDTQLPKFTEALGLNDAERGRALYQAALWTVASYEADSAWRLNAVPDVAYDEKLHEWRVREAMARSDWKAALAAIRRMGDKQRRDSRWRYFEARLLEIDGDKTNARILYADAATKPEFHGFLAADRIGAPYALCPIEPKADFTAKSAVARDPAMQRAMQLYRIERGAWAEREWNEALARFRPQQRIHAVEIAQDNGWFDRGVFGLVNVGGKSYPDELRLYHLRFPLHHDDTIRREAAKHGIDPTWVAAEIRAESVFNPKARSHADARGLMQVLPSTGAGVAKRLGLPWRGGDSLYESDFNIQLGTAYLRELEDKYGQTYVAIAAYNAGPAPVARWQSQRPGMDADFWIETISYKETRDYVARILAFSVIYDWRLNRNAMPITDRLAGRMVDTRKPFTCPLPPDLPEAPAAQPGPAAKPAAKPTPTRTRGKPNSER</sequence>
<gene>
    <name evidence="7" type="ORF">ACFQ0E_00050</name>
</gene>
<evidence type="ECO:0000256" key="2">
    <source>
        <dbReference type="ARBA" id="ARBA00022729"/>
    </source>
</evidence>
<evidence type="ECO:0000256" key="3">
    <source>
        <dbReference type="SAM" id="MobiDB-lite"/>
    </source>
</evidence>
<dbReference type="InterPro" id="IPR008939">
    <property type="entry name" value="Lytic_TGlycosylase_superhlx_U"/>
</dbReference>
<feature type="region of interest" description="Disordered" evidence="3">
    <location>
        <begin position="673"/>
        <end position="712"/>
    </location>
</feature>
<dbReference type="CDD" id="cd13401">
    <property type="entry name" value="Slt70-like"/>
    <property type="match status" value="1"/>
</dbReference>
<dbReference type="Pfam" id="PF14718">
    <property type="entry name" value="SLT_L"/>
    <property type="match status" value="1"/>
</dbReference>
<protein>
    <submittedName>
        <fullName evidence="7">Transglycosylase SLT domain-containing protein</fullName>
    </submittedName>
</protein>
<dbReference type="InterPro" id="IPR037061">
    <property type="entry name" value="Lytic_TGlycoase_superhlx_L_sf"/>
</dbReference>
<dbReference type="InterPro" id="IPR008258">
    <property type="entry name" value="Transglycosylase_SLT_dom_1"/>
</dbReference>
<feature type="domain" description="Lytic transglycosylase superhelical linker" evidence="6">
    <location>
        <begin position="425"/>
        <end position="483"/>
    </location>
</feature>
<reference evidence="8" key="1">
    <citation type="journal article" date="2019" name="Int. J. Syst. Evol. Microbiol.">
        <title>The Global Catalogue of Microorganisms (GCM) 10K type strain sequencing project: providing services to taxonomists for standard genome sequencing and annotation.</title>
        <authorList>
            <consortium name="The Broad Institute Genomics Platform"/>
            <consortium name="The Broad Institute Genome Sequencing Center for Infectious Disease"/>
            <person name="Wu L."/>
            <person name="Ma J."/>
        </authorList>
    </citation>
    <scope>NUCLEOTIDE SEQUENCE [LARGE SCALE GENOMIC DNA]</scope>
    <source>
        <strain evidence="8">CCUG 55585</strain>
    </source>
</reference>
<dbReference type="Gene3D" id="1.10.530.10">
    <property type="match status" value="1"/>
</dbReference>
<keyword evidence="2 4" id="KW-0732">Signal</keyword>
<accession>A0ABW2Y8T1</accession>
<dbReference type="Gene3D" id="1.25.20.10">
    <property type="entry name" value="Bacterial muramidases"/>
    <property type="match status" value="1"/>
</dbReference>
<dbReference type="SUPFAM" id="SSF53955">
    <property type="entry name" value="Lysozyme-like"/>
    <property type="match status" value="1"/>
</dbReference>
<dbReference type="Gene3D" id="1.10.1240.20">
    <property type="entry name" value="Lytic transglycosylase, superhelical linker domain"/>
    <property type="match status" value="1"/>
</dbReference>
<proteinExistence type="inferred from homology"/>
<dbReference type="RefSeq" id="WP_386821636.1">
    <property type="nucleotide sequence ID" value="NZ_JBHTIF010000001.1"/>
</dbReference>
<evidence type="ECO:0000259" key="6">
    <source>
        <dbReference type="Pfam" id="PF14718"/>
    </source>
</evidence>
<comment type="similarity">
    <text evidence="1">Belongs to the transglycosylase Slt family.</text>
</comment>
<evidence type="ECO:0000259" key="5">
    <source>
        <dbReference type="Pfam" id="PF01464"/>
    </source>
</evidence>
<dbReference type="PANTHER" id="PTHR37423:SF5">
    <property type="entry name" value="SOLUBLE LYTIC MUREIN TRANSGLYCOSYLASE"/>
    <property type="match status" value="1"/>
</dbReference>
<name>A0ABW2Y8T1_9GAMM</name>
<feature type="chain" id="PRO_5047226370" evidence="4">
    <location>
        <begin position="19"/>
        <end position="712"/>
    </location>
</feature>
<dbReference type="SUPFAM" id="SSF48435">
    <property type="entry name" value="Bacterial muramidases"/>
    <property type="match status" value="1"/>
</dbReference>
<dbReference type="Proteomes" id="UP001597110">
    <property type="component" value="Unassembled WGS sequence"/>
</dbReference>
<evidence type="ECO:0000256" key="4">
    <source>
        <dbReference type="SAM" id="SignalP"/>
    </source>
</evidence>
<evidence type="ECO:0000313" key="7">
    <source>
        <dbReference type="EMBL" id="MFD0723981.1"/>
    </source>
</evidence>